<gene>
    <name evidence="1" type="ORF">ARMSODRAFT_866865</name>
</gene>
<dbReference type="GO" id="GO:0003676">
    <property type="term" value="F:nucleic acid binding"/>
    <property type="evidence" value="ECO:0007669"/>
    <property type="project" value="InterPro"/>
</dbReference>
<accession>A0A2H3BG34</accession>
<dbReference type="Proteomes" id="UP000218334">
    <property type="component" value="Unassembled WGS sequence"/>
</dbReference>
<protein>
    <recommendedName>
        <fullName evidence="3">Integrase catalytic domain-containing protein</fullName>
    </recommendedName>
</protein>
<evidence type="ECO:0000313" key="2">
    <source>
        <dbReference type="Proteomes" id="UP000218334"/>
    </source>
</evidence>
<sequence>VSGDKTSWANWLHVLEFAYNSHVSASTGCTPFSLLLGFQPTSPLDQIARVSPREHRKLTREASEFIDDLQARRENARLSIARAQELQARSYNKGRK</sequence>
<feature type="non-terminal residue" evidence="1">
    <location>
        <position position="96"/>
    </location>
</feature>
<dbReference type="Gene3D" id="3.30.420.10">
    <property type="entry name" value="Ribonuclease H-like superfamily/Ribonuclease H"/>
    <property type="match status" value="1"/>
</dbReference>
<dbReference type="STRING" id="1076256.A0A2H3BG34"/>
<dbReference type="EMBL" id="KZ293458">
    <property type="protein sequence ID" value="PBK63537.1"/>
    <property type="molecule type" value="Genomic_DNA"/>
</dbReference>
<dbReference type="InterPro" id="IPR036397">
    <property type="entry name" value="RNaseH_sf"/>
</dbReference>
<name>A0A2H3BG34_9AGAR</name>
<organism evidence="1 2">
    <name type="scientific">Armillaria solidipes</name>
    <dbReference type="NCBI Taxonomy" id="1076256"/>
    <lineage>
        <taxon>Eukaryota</taxon>
        <taxon>Fungi</taxon>
        <taxon>Dikarya</taxon>
        <taxon>Basidiomycota</taxon>
        <taxon>Agaricomycotina</taxon>
        <taxon>Agaricomycetes</taxon>
        <taxon>Agaricomycetidae</taxon>
        <taxon>Agaricales</taxon>
        <taxon>Marasmiineae</taxon>
        <taxon>Physalacriaceae</taxon>
        <taxon>Armillaria</taxon>
    </lineage>
</organism>
<evidence type="ECO:0008006" key="3">
    <source>
        <dbReference type="Google" id="ProtNLM"/>
    </source>
</evidence>
<reference evidence="2" key="1">
    <citation type="journal article" date="2017" name="Nat. Ecol. Evol.">
        <title>Genome expansion and lineage-specific genetic innovations in the forest pathogenic fungi Armillaria.</title>
        <authorList>
            <person name="Sipos G."/>
            <person name="Prasanna A.N."/>
            <person name="Walter M.C."/>
            <person name="O'Connor E."/>
            <person name="Balint B."/>
            <person name="Krizsan K."/>
            <person name="Kiss B."/>
            <person name="Hess J."/>
            <person name="Varga T."/>
            <person name="Slot J."/>
            <person name="Riley R."/>
            <person name="Boka B."/>
            <person name="Rigling D."/>
            <person name="Barry K."/>
            <person name="Lee J."/>
            <person name="Mihaltcheva S."/>
            <person name="LaButti K."/>
            <person name="Lipzen A."/>
            <person name="Waldron R."/>
            <person name="Moloney N.M."/>
            <person name="Sperisen C."/>
            <person name="Kredics L."/>
            <person name="Vagvoelgyi C."/>
            <person name="Patrignani A."/>
            <person name="Fitzpatrick D."/>
            <person name="Nagy I."/>
            <person name="Doyle S."/>
            <person name="Anderson J.B."/>
            <person name="Grigoriev I.V."/>
            <person name="Gueldener U."/>
            <person name="Muensterkoetter M."/>
            <person name="Nagy L.G."/>
        </authorList>
    </citation>
    <scope>NUCLEOTIDE SEQUENCE [LARGE SCALE GENOMIC DNA]</scope>
    <source>
        <strain evidence="2">28-4</strain>
    </source>
</reference>
<evidence type="ECO:0000313" key="1">
    <source>
        <dbReference type="EMBL" id="PBK63537.1"/>
    </source>
</evidence>
<proteinExistence type="predicted"/>
<keyword evidence="2" id="KW-1185">Reference proteome</keyword>
<dbReference type="AlphaFoldDB" id="A0A2H3BG34"/>
<feature type="non-terminal residue" evidence="1">
    <location>
        <position position="1"/>
    </location>
</feature>